<organism evidence="12 13">
    <name type="scientific">Carnegiea gigantea</name>
    <dbReference type="NCBI Taxonomy" id="171969"/>
    <lineage>
        <taxon>Eukaryota</taxon>
        <taxon>Viridiplantae</taxon>
        <taxon>Streptophyta</taxon>
        <taxon>Embryophyta</taxon>
        <taxon>Tracheophyta</taxon>
        <taxon>Spermatophyta</taxon>
        <taxon>Magnoliopsida</taxon>
        <taxon>eudicotyledons</taxon>
        <taxon>Gunneridae</taxon>
        <taxon>Pentapetalae</taxon>
        <taxon>Caryophyllales</taxon>
        <taxon>Cactineae</taxon>
        <taxon>Cactaceae</taxon>
        <taxon>Cactoideae</taxon>
        <taxon>Echinocereeae</taxon>
        <taxon>Carnegiea</taxon>
    </lineage>
</organism>
<dbReference type="SUPFAM" id="SSF81606">
    <property type="entry name" value="PP2C-like"/>
    <property type="match status" value="1"/>
</dbReference>
<gene>
    <name evidence="12" type="ORF">Cgig2_024881</name>
</gene>
<feature type="transmembrane region" description="Helical" evidence="10">
    <location>
        <begin position="12"/>
        <end position="37"/>
    </location>
</feature>
<dbReference type="Proteomes" id="UP001153076">
    <property type="component" value="Unassembled WGS sequence"/>
</dbReference>
<evidence type="ECO:0000256" key="2">
    <source>
        <dbReference type="ARBA" id="ARBA00001946"/>
    </source>
</evidence>
<evidence type="ECO:0000313" key="12">
    <source>
        <dbReference type="EMBL" id="KAJ8427871.1"/>
    </source>
</evidence>
<evidence type="ECO:0000256" key="7">
    <source>
        <dbReference type="ARBA" id="ARBA00022912"/>
    </source>
</evidence>
<dbReference type="Pfam" id="PF00481">
    <property type="entry name" value="PP2C"/>
    <property type="match status" value="1"/>
</dbReference>
<dbReference type="InterPro" id="IPR015655">
    <property type="entry name" value="PP2C"/>
</dbReference>
<dbReference type="EMBL" id="JAKOGI010001081">
    <property type="protein sequence ID" value="KAJ8427871.1"/>
    <property type="molecule type" value="Genomic_DNA"/>
</dbReference>
<comment type="caution">
    <text evidence="12">The sequence shown here is derived from an EMBL/GenBank/DDBJ whole genome shotgun (WGS) entry which is preliminary data.</text>
</comment>
<keyword evidence="4" id="KW-0479">Metal-binding</keyword>
<accession>A0A9Q1GVT7</accession>
<proteinExistence type="predicted"/>
<keyword evidence="10" id="KW-0472">Membrane</keyword>
<dbReference type="InterPro" id="IPR000222">
    <property type="entry name" value="PP2C_BS"/>
</dbReference>
<dbReference type="PROSITE" id="PS01032">
    <property type="entry name" value="PPM_1"/>
    <property type="match status" value="1"/>
</dbReference>
<dbReference type="PROSITE" id="PS51746">
    <property type="entry name" value="PPM_2"/>
    <property type="match status" value="1"/>
</dbReference>
<evidence type="ECO:0000256" key="8">
    <source>
        <dbReference type="ARBA" id="ARBA00023211"/>
    </source>
</evidence>
<feature type="compositionally biased region" description="Basic and acidic residues" evidence="9">
    <location>
        <begin position="210"/>
        <end position="235"/>
    </location>
</feature>
<keyword evidence="5" id="KW-0378">Hydrolase</keyword>
<evidence type="ECO:0000256" key="4">
    <source>
        <dbReference type="ARBA" id="ARBA00022723"/>
    </source>
</evidence>
<keyword evidence="7" id="KW-0904">Protein phosphatase</keyword>
<keyword evidence="6" id="KW-0460">Magnesium</keyword>
<name>A0A9Q1GVT7_9CARY</name>
<keyword evidence="8" id="KW-0464">Manganese</keyword>
<comment type="cofactor">
    <cofactor evidence="2">
        <name>Mg(2+)</name>
        <dbReference type="ChEBI" id="CHEBI:18420"/>
    </cofactor>
</comment>
<dbReference type="GO" id="GO:0046872">
    <property type="term" value="F:metal ion binding"/>
    <property type="evidence" value="ECO:0007669"/>
    <property type="project" value="UniProtKB-KW"/>
</dbReference>
<dbReference type="AlphaFoldDB" id="A0A9Q1GVT7"/>
<evidence type="ECO:0000256" key="6">
    <source>
        <dbReference type="ARBA" id="ARBA00022842"/>
    </source>
</evidence>
<evidence type="ECO:0000256" key="5">
    <source>
        <dbReference type="ARBA" id="ARBA00022801"/>
    </source>
</evidence>
<evidence type="ECO:0000256" key="1">
    <source>
        <dbReference type="ARBA" id="ARBA00001936"/>
    </source>
</evidence>
<evidence type="ECO:0000313" key="13">
    <source>
        <dbReference type="Proteomes" id="UP001153076"/>
    </source>
</evidence>
<reference evidence="12" key="1">
    <citation type="submission" date="2022-04" db="EMBL/GenBank/DDBJ databases">
        <title>Carnegiea gigantea Genome sequencing and assembly v2.</title>
        <authorList>
            <person name="Copetti D."/>
            <person name="Sanderson M.J."/>
            <person name="Burquez A."/>
            <person name="Wojciechowski M.F."/>
        </authorList>
    </citation>
    <scope>NUCLEOTIDE SEQUENCE</scope>
    <source>
        <strain evidence="12">SGP5-SGP5p</strain>
        <tissue evidence="12">Aerial part</tissue>
    </source>
</reference>
<keyword evidence="13" id="KW-1185">Reference proteome</keyword>
<dbReference type="Gene3D" id="3.60.40.10">
    <property type="entry name" value="PPM-type phosphatase domain"/>
    <property type="match status" value="1"/>
</dbReference>
<comment type="cofactor">
    <cofactor evidence="1">
        <name>Mn(2+)</name>
        <dbReference type="ChEBI" id="CHEBI:29035"/>
    </cofactor>
</comment>
<evidence type="ECO:0000259" key="11">
    <source>
        <dbReference type="PROSITE" id="PS51746"/>
    </source>
</evidence>
<dbReference type="EC" id="3.1.3.16" evidence="3"/>
<evidence type="ECO:0000256" key="10">
    <source>
        <dbReference type="SAM" id="Phobius"/>
    </source>
</evidence>
<dbReference type="GO" id="GO:0004722">
    <property type="term" value="F:protein serine/threonine phosphatase activity"/>
    <property type="evidence" value="ECO:0007669"/>
    <property type="project" value="UniProtKB-EC"/>
</dbReference>
<protein>
    <recommendedName>
        <fullName evidence="3">protein-serine/threonine phosphatase</fullName>
        <ecNumber evidence="3">3.1.3.16</ecNumber>
    </recommendedName>
</protein>
<feature type="region of interest" description="Disordered" evidence="9">
    <location>
        <begin position="148"/>
        <end position="235"/>
    </location>
</feature>
<keyword evidence="10" id="KW-1133">Transmembrane helix</keyword>
<dbReference type="OrthoDB" id="10264738at2759"/>
<sequence length="321" mass="36027">MSLVPQPAVPLWVVSLASGFFQVMSTIFKCVLCFRLVRMGIYLSKPKTEKVSEDGENDRLRYGLSFMQGWRSSMEDAVKIVTIGILHAAIPDLDNSTSFFAVYDGHGGKAVAKFCAKFLHKELLTDEAYLAGDLSTSLRRAFLRATGAVRDRERKEKKSTRGLGNGHCSSSCSSMRATFQAPPPPQKKGESLNPVPWGSTHGEEEEDDDGKIKEQRSREHLPAVEELGTKKSEKQRRLDLKQPKGCILRMDEVMNSNRKWRELLWDDIETDSGFDDELYFASGETEQEADEGLSKEVGIACFRHTRVFSFDVFSFCSCSVV</sequence>
<dbReference type="InterPro" id="IPR001932">
    <property type="entry name" value="PPM-type_phosphatase-like_dom"/>
</dbReference>
<dbReference type="PANTHER" id="PTHR47992">
    <property type="entry name" value="PROTEIN PHOSPHATASE"/>
    <property type="match status" value="1"/>
</dbReference>
<feature type="compositionally biased region" description="Polar residues" evidence="9">
    <location>
        <begin position="167"/>
        <end position="177"/>
    </location>
</feature>
<keyword evidence="10" id="KW-0812">Transmembrane</keyword>
<feature type="domain" description="PPM-type phosphatase" evidence="11">
    <location>
        <begin position="61"/>
        <end position="321"/>
    </location>
</feature>
<evidence type="ECO:0000256" key="3">
    <source>
        <dbReference type="ARBA" id="ARBA00013081"/>
    </source>
</evidence>
<dbReference type="InterPro" id="IPR036457">
    <property type="entry name" value="PPM-type-like_dom_sf"/>
</dbReference>
<evidence type="ECO:0000256" key="9">
    <source>
        <dbReference type="SAM" id="MobiDB-lite"/>
    </source>
</evidence>